<dbReference type="Gene3D" id="3.30.420.10">
    <property type="entry name" value="Ribonuclease H-like superfamily/Ribonuclease H"/>
    <property type="match status" value="1"/>
</dbReference>
<evidence type="ECO:0000256" key="6">
    <source>
        <dbReference type="SAM" id="MobiDB-lite"/>
    </source>
</evidence>
<dbReference type="GO" id="GO:0004527">
    <property type="term" value="F:exonuclease activity"/>
    <property type="evidence" value="ECO:0007669"/>
    <property type="project" value="UniProtKB-KW"/>
</dbReference>
<keyword evidence="4" id="KW-0269">Exonuclease</keyword>
<dbReference type="InterPro" id="IPR047021">
    <property type="entry name" value="REXO1/3/4-like"/>
</dbReference>
<evidence type="ECO:0000256" key="3">
    <source>
        <dbReference type="ARBA" id="ARBA00022801"/>
    </source>
</evidence>
<reference evidence="9" key="1">
    <citation type="journal article" date="2021" name="BMC Genomics">
        <title>Chromosome-level genome assembly and manually-curated proteome of model necrotroph Parastagonospora nodorum Sn15 reveals a genome-wide trove of candidate effector homologs, and redundancy of virulence-related functions within an accessory chromosome.</title>
        <authorList>
            <person name="Bertazzoni S."/>
            <person name="Jones D.A.B."/>
            <person name="Phan H.T."/>
            <person name="Tan K.-C."/>
            <person name="Hane J.K."/>
        </authorList>
    </citation>
    <scope>NUCLEOTIDE SEQUENCE [LARGE SCALE GENOMIC DNA]</scope>
    <source>
        <strain evidence="9">SN15 / ATCC MYA-4574 / FGSC 10173)</strain>
    </source>
</reference>
<dbReference type="SMART" id="SM00479">
    <property type="entry name" value="EXOIII"/>
    <property type="match status" value="1"/>
</dbReference>
<dbReference type="GO" id="GO:0003676">
    <property type="term" value="F:nucleic acid binding"/>
    <property type="evidence" value="ECO:0007669"/>
    <property type="project" value="InterPro"/>
</dbReference>
<dbReference type="SUPFAM" id="SSF53098">
    <property type="entry name" value="Ribonuclease H-like"/>
    <property type="match status" value="1"/>
</dbReference>
<dbReference type="VEuPathDB" id="FungiDB:JI435_101690"/>
<evidence type="ECO:0000313" key="8">
    <source>
        <dbReference type="EMBL" id="QRD03382.1"/>
    </source>
</evidence>
<evidence type="ECO:0000313" key="9">
    <source>
        <dbReference type="Proteomes" id="UP000663193"/>
    </source>
</evidence>
<proteinExistence type="predicted"/>
<keyword evidence="1" id="KW-0698">rRNA processing</keyword>
<dbReference type="InterPro" id="IPR013520">
    <property type="entry name" value="Ribonucl_H"/>
</dbReference>
<evidence type="ECO:0000256" key="2">
    <source>
        <dbReference type="ARBA" id="ARBA00022722"/>
    </source>
</evidence>
<gene>
    <name evidence="8" type="ORF">JI435_101690</name>
</gene>
<sequence length="401" mass="44620">MAPITCTADYLALLHSLAEPREVLEKRGFTFQSFNAEELLLKRRCSGCGKPMSRLLRRHPTHARTNEPKVETSHIRAALESPSHSHMDGQAIAQGDTPAVDALEEPQFRCRFHLGDCINRVWTCCDQPAIKTTKPCGGALEHVPLDQALPELIGLYQCYPTPLSQGRDLRHAVAIDCEMGQAANGDSELIRITLIDYFSEDVLIDNLVEPEVEMAHLNTRYSGVTWGDIKKARRDKTILRGKAAARKAIWRYVGPHTAVVGHGLVNDLRSLRWFHDVIVDSFITEFGRVKLKEEEEARLKAEEEKARLKQEGIEDRVISPDVANNKGGVAALASDLATTGKKPEEARPANQPGNLSLKTLAKRNLGRDIQMKSKTGHDSLEDAIAARDLVHWNVLKLMGLK</sequence>
<evidence type="ECO:0000259" key="7">
    <source>
        <dbReference type="SMART" id="SM00479"/>
    </source>
</evidence>
<keyword evidence="3" id="KW-0378">Hydrolase</keyword>
<dbReference type="InterPro" id="IPR012337">
    <property type="entry name" value="RNaseH-like_sf"/>
</dbReference>
<feature type="domain" description="Exonuclease" evidence="7">
    <location>
        <begin position="171"/>
        <end position="399"/>
    </location>
</feature>
<dbReference type="PANTHER" id="PTHR12801:SF45">
    <property type="entry name" value="RNA EXONUCLEASE 4"/>
    <property type="match status" value="1"/>
</dbReference>
<name>A0A7U2I7T4_PHANO</name>
<dbReference type="PANTHER" id="PTHR12801">
    <property type="entry name" value="RNA EXONUCLEASE REXO1 / RECO3 FAMILY MEMBER-RELATED"/>
    <property type="match status" value="1"/>
</dbReference>
<evidence type="ECO:0000256" key="4">
    <source>
        <dbReference type="ARBA" id="ARBA00022839"/>
    </source>
</evidence>
<dbReference type="OMA" id="CEMGTAS"/>
<evidence type="ECO:0000256" key="1">
    <source>
        <dbReference type="ARBA" id="ARBA00022552"/>
    </source>
</evidence>
<dbReference type="EMBL" id="CP069037">
    <property type="protein sequence ID" value="QRD03382.1"/>
    <property type="molecule type" value="Genomic_DNA"/>
</dbReference>
<dbReference type="GO" id="GO:0006364">
    <property type="term" value="P:rRNA processing"/>
    <property type="evidence" value="ECO:0007669"/>
    <property type="project" value="UniProtKB-KW"/>
</dbReference>
<evidence type="ECO:0000256" key="5">
    <source>
        <dbReference type="ARBA" id="ARBA00025599"/>
    </source>
</evidence>
<dbReference type="InterPro" id="IPR036397">
    <property type="entry name" value="RNaseH_sf"/>
</dbReference>
<dbReference type="CDD" id="cd06137">
    <property type="entry name" value="DEDDh_RNase"/>
    <property type="match status" value="1"/>
</dbReference>
<keyword evidence="9" id="KW-1185">Reference proteome</keyword>
<dbReference type="Proteomes" id="UP000663193">
    <property type="component" value="Chromosome 15"/>
</dbReference>
<dbReference type="OrthoDB" id="16516at2759"/>
<keyword evidence="2" id="KW-0540">Nuclease</keyword>
<organism evidence="8 9">
    <name type="scientific">Phaeosphaeria nodorum (strain SN15 / ATCC MYA-4574 / FGSC 10173)</name>
    <name type="common">Glume blotch fungus</name>
    <name type="synonym">Parastagonospora nodorum</name>
    <dbReference type="NCBI Taxonomy" id="321614"/>
    <lineage>
        <taxon>Eukaryota</taxon>
        <taxon>Fungi</taxon>
        <taxon>Dikarya</taxon>
        <taxon>Ascomycota</taxon>
        <taxon>Pezizomycotina</taxon>
        <taxon>Dothideomycetes</taxon>
        <taxon>Pleosporomycetidae</taxon>
        <taxon>Pleosporales</taxon>
        <taxon>Pleosporineae</taxon>
        <taxon>Phaeosphaeriaceae</taxon>
        <taxon>Parastagonospora</taxon>
    </lineage>
</organism>
<accession>A0A7U2I7T4</accession>
<protein>
    <recommendedName>
        <fullName evidence="7">Exonuclease domain-containing protein</fullName>
    </recommendedName>
</protein>
<comment type="function">
    <text evidence="5">Exoribonuclease involved in ribosome biosynthesis. Involved in the processing of ITS1, the internal transcribed spacer localized between the 18S and 5.8S rRNAs.</text>
</comment>
<feature type="region of interest" description="Disordered" evidence="6">
    <location>
        <begin position="337"/>
        <end position="356"/>
    </location>
</feature>
<dbReference type="AlphaFoldDB" id="A0A7U2I7T4"/>